<dbReference type="InterPro" id="IPR032710">
    <property type="entry name" value="NTF2-like_dom_sf"/>
</dbReference>
<dbReference type="Gene3D" id="3.10.450.50">
    <property type="match status" value="1"/>
</dbReference>
<feature type="domain" description="SnoaL-like" evidence="1">
    <location>
        <begin position="21"/>
        <end position="158"/>
    </location>
</feature>
<sequence>MTDQVAALEARIAQLENRLTRAEDVEAIRRLQYTYGYYLDKTYYEEVVELFADGEDTRVHFLHGVFHGKEGAKRLYTGRFMTKFAEGHNGPRYGRLLDHPQMQGIITLSEDGQSARARFRSVMQAGTHETVPGFRQWFEGGLYENEYVKQDGQWRIKVLNMRSFWQGDFDKGWSRAPVEYAGYLTETYPTDPHGPDEIVDDWSMFPHTETMPFHYVHPVTGRQVTD</sequence>
<keyword evidence="3" id="KW-1185">Reference proteome</keyword>
<gene>
    <name evidence="2" type="ORF">GCU56_04425</name>
</gene>
<name>A0A7K3VXM8_9ACTN</name>
<dbReference type="AlphaFoldDB" id="A0A7K3VXM8"/>
<evidence type="ECO:0000313" key="2">
    <source>
        <dbReference type="EMBL" id="NEK57118.1"/>
    </source>
</evidence>
<dbReference type="Proteomes" id="UP000470246">
    <property type="component" value="Unassembled WGS sequence"/>
</dbReference>
<dbReference type="SUPFAM" id="SSF54427">
    <property type="entry name" value="NTF2-like"/>
    <property type="match status" value="1"/>
</dbReference>
<dbReference type="Pfam" id="PF13577">
    <property type="entry name" value="SnoaL_4"/>
    <property type="match status" value="1"/>
</dbReference>
<evidence type="ECO:0000313" key="3">
    <source>
        <dbReference type="Proteomes" id="UP000470246"/>
    </source>
</evidence>
<accession>A0A7K3VXM8</accession>
<dbReference type="InterPro" id="IPR037401">
    <property type="entry name" value="SnoaL-like"/>
</dbReference>
<reference evidence="2 3" key="1">
    <citation type="submission" date="2020-02" db="EMBL/GenBank/DDBJ databases">
        <title>Geodermatophilus sabuli CPCC 205279 I12A-02694.</title>
        <authorList>
            <person name="Jiang Z."/>
        </authorList>
    </citation>
    <scope>NUCLEOTIDE SEQUENCE [LARGE SCALE GENOMIC DNA]</scope>
    <source>
        <strain evidence="2 3">I12A-02694</strain>
    </source>
</reference>
<protein>
    <submittedName>
        <fullName evidence="2">Nuclear transport factor 2 family protein</fullName>
    </submittedName>
</protein>
<comment type="caution">
    <text evidence="2">The sequence shown here is derived from an EMBL/GenBank/DDBJ whole genome shotgun (WGS) entry which is preliminary data.</text>
</comment>
<dbReference type="RefSeq" id="WP_163480302.1">
    <property type="nucleotide sequence ID" value="NZ_JAAGWF010000005.1"/>
</dbReference>
<evidence type="ECO:0000259" key="1">
    <source>
        <dbReference type="Pfam" id="PF13577"/>
    </source>
</evidence>
<organism evidence="2 3">
    <name type="scientific">Geodermatophilus sabuli</name>
    <dbReference type="NCBI Taxonomy" id="1564158"/>
    <lineage>
        <taxon>Bacteria</taxon>
        <taxon>Bacillati</taxon>
        <taxon>Actinomycetota</taxon>
        <taxon>Actinomycetes</taxon>
        <taxon>Geodermatophilales</taxon>
        <taxon>Geodermatophilaceae</taxon>
        <taxon>Geodermatophilus</taxon>
    </lineage>
</organism>
<dbReference type="EMBL" id="JAAGWF010000005">
    <property type="protein sequence ID" value="NEK57118.1"/>
    <property type="molecule type" value="Genomic_DNA"/>
</dbReference>
<proteinExistence type="predicted"/>